<protein>
    <submittedName>
        <fullName evidence="1">Uncharacterized protein</fullName>
    </submittedName>
</protein>
<proteinExistence type="predicted"/>
<evidence type="ECO:0000313" key="2">
    <source>
        <dbReference type="Proteomes" id="UP000321635"/>
    </source>
</evidence>
<name>A0A511XE86_9PROT</name>
<sequence length="108" mass="10957">MRDLSDLEVSAISGGGSLLISPTAGGLSALLGNALIGAANTVNAFQDAISPIGVALTAVGGPITGALHQFNDYAIYQASQVVDTIGKALGGTITPEYHYVNEWIKGID</sequence>
<dbReference type="AlphaFoldDB" id="A0A511XE86"/>
<accession>A0A511XE86</accession>
<comment type="caution">
    <text evidence="1">The sequence shown here is derived from an EMBL/GenBank/DDBJ whole genome shotgun (WGS) entry which is preliminary data.</text>
</comment>
<organism evidence="1 2">
    <name type="scientific">Acetobacter nitrogenifigens DSM 23921 = NBRC 105050</name>
    <dbReference type="NCBI Taxonomy" id="1120919"/>
    <lineage>
        <taxon>Bacteria</taxon>
        <taxon>Pseudomonadati</taxon>
        <taxon>Pseudomonadota</taxon>
        <taxon>Alphaproteobacteria</taxon>
        <taxon>Acetobacterales</taxon>
        <taxon>Acetobacteraceae</taxon>
        <taxon>Acetobacter</taxon>
    </lineage>
</organism>
<keyword evidence="2" id="KW-1185">Reference proteome</keyword>
<dbReference type="EMBL" id="BJYF01000031">
    <property type="protein sequence ID" value="GEN61259.1"/>
    <property type="molecule type" value="Genomic_DNA"/>
</dbReference>
<reference evidence="1 2" key="1">
    <citation type="submission" date="2019-07" db="EMBL/GenBank/DDBJ databases">
        <title>Whole genome shotgun sequence of Acetobacter nitrogenifigens NBRC 105050.</title>
        <authorList>
            <person name="Hosoyama A."/>
            <person name="Uohara A."/>
            <person name="Ohji S."/>
            <person name="Ichikawa N."/>
        </authorList>
    </citation>
    <scope>NUCLEOTIDE SEQUENCE [LARGE SCALE GENOMIC DNA]</scope>
    <source>
        <strain evidence="1 2">NBRC 105050</strain>
    </source>
</reference>
<gene>
    <name evidence="1" type="ORF">ANI02nite_31430</name>
</gene>
<dbReference type="OrthoDB" id="7222926at2"/>
<dbReference type="RefSeq" id="WP_026398785.1">
    <property type="nucleotide sequence ID" value="NZ_AUBI01000018.1"/>
</dbReference>
<dbReference type="Proteomes" id="UP000321635">
    <property type="component" value="Unassembled WGS sequence"/>
</dbReference>
<evidence type="ECO:0000313" key="1">
    <source>
        <dbReference type="EMBL" id="GEN61259.1"/>
    </source>
</evidence>